<dbReference type="RefSeq" id="WP_006351069.1">
    <property type="nucleotide sequence ID" value="NZ_CP029159.1"/>
</dbReference>
<feature type="domain" description="RNA polymerase sigma factor 70 region 4 type 2" evidence="6">
    <location>
        <begin position="130"/>
        <end position="182"/>
    </location>
</feature>
<dbReference type="InterPro" id="IPR014284">
    <property type="entry name" value="RNA_pol_sigma-70_dom"/>
</dbReference>
<accession>I2MT73</accession>
<evidence type="ECO:0000256" key="5">
    <source>
        <dbReference type="ARBA" id="ARBA00023163"/>
    </source>
</evidence>
<dbReference type="InterPro" id="IPR039425">
    <property type="entry name" value="RNA_pol_sigma-70-like"/>
</dbReference>
<dbReference type="GO" id="GO:0003677">
    <property type="term" value="F:DNA binding"/>
    <property type="evidence" value="ECO:0007669"/>
    <property type="project" value="UniProtKB-KW"/>
</dbReference>
<evidence type="ECO:0000256" key="2">
    <source>
        <dbReference type="ARBA" id="ARBA00023015"/>
    </source>
</evidence>
<dbReference type="Gene3D" id="1.10.1740.10">
    <property type="match status" value="1"/>
</dbReference>
<evidence type="ECO:0000313" key="8">
    <source>
        <dbReference type="Proteomes" id="UP000005940"/>
    </source>
</evidence>
<dbReference type="Pfam" id="PF08281">
    <property type="entry name" value="Sigma70_r4_2"/>
    <property type="match status" value="1"/>
</dbReference>
<dbReference type="GO" id="GO:0016987">
    <property type="term" value="F:sigma factor activity"/>
    <property type="evidence" value="ECO:0007669"/>
    <property type="project" value="UniProtKB-KW"/>
</dbReference>
<keyword evidence="3" id="KW-0731">Sigma factor</keyword>
<evidence type="ECO:0000259" key="6">
    <source>
        <dbReference type="Pfam" id="PF08281"/>
    </source>
</evidence>
<dbReference type="AlphaFoldDB" id="I2MT73"/>
<sequence>MRRAPRPPRTLTAPPPPPGGGGADTERETALARLFEAHYTSMLRLATLLGADDPENIVAEAYYELYRKWRKLRRTESAEAYLRSVVCNLTRMRIRHLQVVRRHVQAPGADRIPESVASAEHTALLRDDQQALIGALRQLPPRQREALVLRHWLGLKEAEIAEAMGISAGSVKTHTARGIAALTQVMENRR</sequence>
<evidence type="ECO:0000256" key="3">
    <source>
        <dbReference type="ARBA" id="ARBA00023082"/>
    </source>
</evidence>
<proteinExistence type="inferred from homology"/>
<evidence type="ECO:0000256" key="1">
    <source>
        <dbReference type="ARBA" id="ARBA00010641"/>
    </source>
</evidence>
<dbReference type="PANTHER" id="PTHR43133:SF50">
    <property type="entry name" value="ECF RNA POLYMERASE SIGMA FACTOR SIGM"/>
    <property type="match status" value="1"/>
</dbReference>
<dbReference type="PANTHER" id="PTHR43133">
    <property type="entry name" value="RNA POLYMERASE ECF-TYPE SIGMA FACTO"/>
    <property type="match status" value="1"/>
</dbReference>
<dbReference type="InterPro" id="IPR036388">
    <property type="entry name" value="WH-like_DNA-bd_sf"/>
</dbReference>
<dbReference type="Proteomes" id="UP000005940">
    <property type="component" value="Chromosome"/>
</dbReference>
<organism evidence="7 8">
    <name type="scientific">Streptomyces tsukubensis (strain DSM 42081 / NBRC 108919 / NRRL 18488 / 9993)</name>
    <dbReference type="NCBI Taxonomy" id="1114943"/>
    <lineage>
        <taxon>Bacteria</taxon>
        <taxon>Bacillati</taxon>
        <taxon>Actinomycetota</taxon>
        <taxon>Actinomycetes</taxon>
        <taxon>Kitasatosporales</taxon>
        <taxon>Streptomycetaceae</taxon>
        <taxon>Streptomyces</taxon>
    </lineage>
</organism>
<protein>
    <submittedName>
        <fullName evidence="7">E family RNA polymerase sigma-70 factor</fullName>
    </submittedName>
</protein>
<evidence type="ECO:0000256" key="4">
    <source>
        <dbReference type="ARBA" id="ARBA00023125"/>
    </source>
</evidence>
<dbReference type="GO" id="GO:0006352">
    <property type="term" value="P:DNA-templated transcription initiation"/>
    <property type="evidence" value="ECO:0007669"/>
    <property type="project" value="InterPro"/>
</dbReference>
<keyword evidence="8" id="KW-1185">Reference proteome</keyword>
<keyword evidence="5" id="KW-0804">Transcription</keyword>
<dbReference type="SUPFAM" id="SSF88659">
    <property type="entry name" value="Sigma3 and sigma4 domains of RNA polymerase sigma factors"/>
    <property type="match status" value="1"/>
</dbReference>
<dbReference type="NCBIfam" id="TIGR02937">
    <property type="entry name" value="sigma70-ECF"/>
    <property type="match status" value="1"/>
</dbReference>
<dbReference type="InterPro" id="IPR013324">
    <property type="entry name" value="RNA_pol_sigma_r3/r4-like"/>
</dbReference>
<dbReference type="EMBL" id="CP029159">
    <property type="protein sequence ID" value="QKM71251.1"/>
    <property type="molecule type" value="Genomic_DNA"/>
</dbReference>
<dbReference type="CDD" id="cd06171">
    <property type="entry name" value="Sigma70_r4"/>
    <property type="match status" value="1"/>
</dbReference>
<reference evidence="7 8" key="1">
    <citation type="journal article" date="2012" name="J. Bacteriol.">
        <title>Draft genome of Streptomyces tsukubaensis NRRL 18488, the producer of the clinically important immunosuppressant tacrolimus (FK506).</title>
        <authorList>
            <person name="Barreiro C."/>
            <person name="Prieto C."/>
            <person name="Sola-Landa A."/>
            <person name="Solera E."/>
            <person name="Martinez-Castro M."/>
            <person name="Perez-Redondo R."/>
            <person name="Garcia-Estrada C."/>
            <person name="Aparicio J.F."/>
            <person name="Fernandez-Martinez L.T."/>
            <person name="Santos-Aberturas J."/>
            <person name="Salehi-Najafabadi Z."/>
            <person name="Rodriguez-Garcia A."/>
            <person name="Tauch A."/>
            <person name="Martin J.F."/>
        </authorList>
    </citation>
    <scope>NUCLEOTIDE SEQUENCE [LARGE SCALE GENOMIC DNA]</scope>
    <source>
        <strain evidence="8">DSM 42081 / NBRC 108919 / NRRL 18488 / 9993</strain>
    </source>
</reference>
<dbReference type="InterPro" id="IPR013249">
    <property type="entry name" value="RNA_pol_sigma70_r4_t2"/>
</dbReference>
<dbReference type="Gene3D" id="1.10.10.10">
    <property type="entry name" value="Winged helix-like DNA-binding domain superfamily/Winged helix DNA-binding domain"/>
    <property type="match status" value="1"/>
</dbReference>
<name>I2MT73_STRT9</name>
<dbReference type="InterPro" id="IPR013325">
    <property type="entry name" value="RNA_pol_sigma_r2"/>
</dbReference>
<keyword evidence="2" id="KW-0805">Transcription regulation</keyword>
<evidence type="ECO:0000313" key="7">
    <source>
        <dbReference type="EMBL" id="QKM71251.1"/>
    </source>
</evidence>
<comment type="similarity">
    <text evidence="1">Belongs to the sigma-70 factor family. ECF subfamily.</text>
</comment>
<dbReference type="SUPFAM" id="SSF88946">
    <property type="entry name" value="Sigma2 domain of RNA polymerase sigma factors"/>
    <property type="match status" value="1"/>
</dbReference>
<keyword evidence="4" id="KW-0238">DNA-binding</keyword>
<gene>
    <name evidence="7" type="ORF">STSU_033230</name>
</gene>